<evidence type="ECO:0000313" key="5">
    <source>
        <dbReference type="EMBL" id="CAD7657280.1"/>
    </source>
</evidence>
<dbReference type="GO" id="GO:0034553">
    <property type="term" value="P:mitochondrial respiratory chain complex II assembly"/>
    <property type="evidence" value="ECO:0007669"/>
    <property type="project" value="TreeGrafter"/>
</dbReference>
<dbReference type="AlphaFoldDB" id="A0A7R9ME27"/>
<dbReference type="EMBL" id="OC927546">
    <property type="protein sequence ID" value="CAD7657280.1"/>
    <property type="molecule type" value="Genomic_DNA"/>
</dbReference>
<comment type="function">
    <text evidence="4">Plays an essential role in the assembly of succinate dehydrogenase (SDH), an enzyme complex (also referred to as respiratory complex II) that is a component of both the tricarboxylic acid (TCA) cycle and the mitochondrial electron transport chain, and which couples the oxidation of succinate to fumarate with the reduction of ubiquinone (coenzyme Q) to ubiquinol. Required for flavinylation (covalent attachment of FAD) of the flavoprotein subunit of the SDH catalytic dimer.</text>
</comment>
<keyword evidence="6" id="KW-1185">Reference proteome</keyword>
<evidence type="ECO:0000256" key="3">
    <source>
        <dbReference type="ARBA" id="ARBA00023186"/>
    </source>
</evidence>
<dbReference type="GO" id="GO:0005759">
    <property type="term" value="C:mitochondrial matrix"/>
    <property type="evidence" value="ECO:0007669"/>
    <property type="project" value="UniProtKB-SubCell"/>
</dbReference>
<dbReference type="EMBL" id="CAJPVJ010012721">
    <property type="protein sequence ID" value="CAG2174466.1"/>
    <property type="molecule type" value="Genomic_DNA"/>
</dbReference>
<comment type="subunit">
    <text evidence="4">Interacts with the flavoprotein subunit within the SDH catalytic dimer.</text>
</comment>
<keyword evidence="2 4" id="KW-0496">Mitochondrion</keyword>
<sequence>MKRKRLLYQSRKRGILENDLILGTFAHKYLNQFSDKQLEMYDSIINMPSNDWELYYWSVGRKEVPKHMHNEVMDLLIEFTRNKDKESRIRQPDI</sequence>
<dbReference type="OrthoDB" id="284292at2759"/>
<dbReference type="Proteomes" id="UP000728032">
    <property type="component" value="Unassembled WGS sequence"/>
</dbReference>
<organism evidence="5">
    <name type="scientific">Oppiella nova</name>
    <dbReference type="NCBI Taxonomy" id="334625"/>
    <lineage>
        <taxon>Eukaryota</taxon>
        <taxon>Metazoa</taxon>
        <taxon>Ecdysozoa</taxon>
        <taxon>Arthropoda</taxon>
        <taxon>Chelicerata</taxon>
        <taxon>Arachnida</taxon>
        <taxon>Acari</taxon>
        <taxon>Acariformes</taxon>
        <taxon>Sarcoptiformes</taxon>
        <taxon>Oribatida</taxon>
        <taxon>Brachypylina</taxon>
        <taxon>Oppioidea</taxon>
        <taxon>Oppiidae</taxon>
        <taxon>Oppiella</taxon>
    </lineage>
</organism>
<name>A0A7R9ME27_9ACAR</name>
<protein>
    <recommendedName>
        <fullName evidence="4">Succinate dehydrogenase assembly factor 2, mitochondrial</fullName>
        <shortName evidence="4">SDH assembly factor 2</shortName>
        <shortName evidence="4">SDHAF2</shortName>
    </recommendedName>
</protein>
<evidence type="ECO:0000256" key="2">
    <source>
        <dbReference type="ARBA" id="ARBA00023128"/>
    </source>
</evidence>
<dbReference type="InterPro" id="IPR028882">
    <property type="entry name" value="SDHAF2"/>
</dbReference>
<dbReference type="FunFam" id="1.10.150.250:FF:000002">
    <property type="entry name" value="Succinate dehydrogenase assembly factor 2, mitochondrial"/>
    <property type="match status" value="1"/>
</dbReference>
<evidence type="ECO:0000256" key="1">
    <source>
        <dbReference type="ARBA" id="ARBA00004305"/>
    </source>
</evidence>
<evidence type="ECO:0000313" key="6">
    <source>
        <dbReference type="Proteomes" id="UP000728032"/>
    </source>
</evidence>
<dbReference type="InterPro" id="IPR005631">
    <property type="entry name" value="SDH"/>
</dbReference>
<dbReference type="GO" id="GO:0006121">
    <property type="term" value="P:mitochondrial electron transport, succinate to ubiquinone"/>
    <property type="evidence" value="ECO:0007669"/>
    <property type="project" value="UniProtKB-UniRule"/>
</dbReference>
<proteinExistence type="inferred from homology"/>
<dbReference type="HAMAP" id="MF_03057">
    <property type="entry name" value="SDHAF2"/>
    <property type="match status" value="1"/>
</dbReference>
<evidence type="ECO:0000256" key="4">
    <source>
        <dbReference type="HAMAP-Rule" id="MF_03057"/>
    </source>
</evidence>
<dbReference type="SUPFAM" id="SSF109910">
    <property type="entry name" value="YgfY-like"/>
    <property type="match status" value="1"/>
</dbReference>
<dbReference type="Gene3D" id="1.10.150.250">
    <property type="entry name" value="Flavinator of succinate dehydrogenase"/>
    <property type="match status" value="1"/>
</dbReference>
<dbReference type="PANTHER" id="PTHR12469:SF2">
    <property type="entry name" value="SUCCINATE DEHYDROGENASE ASSEMBLY FACTOR 2, MITOCHONDRIAL"/>
    <property type="match status" value="1"/>
</dbReference>
<keyword evidence="3 4" id="KW-0143">Chaperone</keyword>
<comment type="similarity">
    <text evidence="4">Belongs to the SDHAF2 family.</text>
</comment>
<dbReference type="Pfam" id="PF03937">
    <property type="entry name" value="Sdh5"/>
    <property type="match status" value="1"/>
</dbReference>
<comment type="subcellular location">
    <subcellularLocation>
        <location evidence="1 4">Mitochondrion matrix</location>
    </subcellularLocation>
</comment>
<accession>A0A7R9ME27</accession>
<dbReference type="InterPro" id="IPR036714">
    <property type="entry name" value="SDH_sf"/>
</dbReference>
<gene>
    <name evidence="5" type="ORF">ONB1V03_LOCUS13910</name>
</gene>
<dbReference type="PANTHER" id="PTHR12469">
    <property type="entry name" value="PROTEIN EMI5 HOMOLOG, MITOCHONDRIAL"/>
    <property type="match status" value="1"/>
</dbReference>
<reference evidence="5" key="1">
    <citation type="submission" date="2020-11" db="EMBL/GenBank/DDBJ databases">
        <authorList>
            <person name="Tran Van P."/>
        </authorList>
    </citation>
    <scope>NUCLEOTIDE SEQUENCE</scope>
</reference>
<dbReference type="GO" id="GO:0006099">
    <property type="term" value="P:tricarboxylic acid cycle"/>
    <property type="evidence" value="ECO:0007669"/>
    <property type="project" value="TreeGrafter"/>
</dbReference>